<keyword evidence="2" id="KW-0479">Metal-binding</keyword>
<keyword evidence="3" id="KW-0227">DNA damage</keyword>
<dbReference type="GO" id="GO:0006298">
    <property type="term" value="P:mismatch repair"/>
    <property type="evidence" value="ECO:0007669"/>
    <property type="project" value="TreeGrafter"/>
</dbReference>
<dbReference type="GO" id="GO:0046872">
    <property type="term" value="F:metal ion binding"/>
    <property type="evidence" value="ECO:0007669"/>
    <property type="project" value="UniProtKB-KW"/>
</dbReference>
<feature type="region of interest" description="Disordered" evidence="9">
    <location>
        <begin position="155"/>
        <end position="179"/>
    </location>
</feature>
<dbReference type="Proteomes" id="UP000001876">
    <property type="component" value="Unassembled WGS sequence"/>
</dbReference>
<keyword evidence="10" id="KW-0732">Signal</keyword>
<dbReference type="EMBL" id="GG663741">
    <property type="protein sequence ID" value="EEH55901.1"/>
    <property type="molecule type" value="Genomic_DNA"/>
</dbReference>
<gene>
    <name evidence="11" type="ORF">MICPUCDRAFT_59172</name>
</gene>
<keyword evidence="6" id="KW-0411">Iron-sulfur</keyword>
<dbReference type="GO" id="GO:0051536">
    <property type="term" value="F:iron-sulfur cluster binding"/>
    <property type="evidence" value="ECO:0007669"/>
    <property type="project" value="UniProtKB-KW"/>
</dbReference>
<evidence type="ECO:0000256" key="8">
    <source>
        <dbReference type="ARBA" id="ARBA00023295"/>
    </source>
</evidence>
<feature type="region of interest" description="Disordered" evidence="9">
    <location>
        <begin position="57"/>
        <end position="131"/>
    </location>
</feature>
<feature type="chain" id="PRO_5002910530" evidence="10">
    <location>
        <begin position="22"/>
        <end position="253"/>
    </location>
</feature>
<dbReference type="OrthoDB" id="10248838at2759"/>
<name>C1MWM3_MICPC</name>
<evidence type="ECO:0000256" key="6">
    <source>
        <dbReference type="ARBA" id="ARBA00023014"/>
    </source>
</evidence>
<dbReference type="GO" id="GO:0032357">
    <property type="term" value="F:oxidized purine DNA binding"/>
    <property type="evidence" value="ECO:0007669"/>
    <property type="project" value="TreeGrafter"/>
</dbReference>
<dbReference type="GO" id="GO:0006284">
    <property type="term" value="P:base-excision repair"/>
    <property type="evidence" value="ECO:0007669"/>
    <property type="project" value="InterPro"/>
</dbReference>
<evidence type="ECO:0000256" key="3">
    <source>
        <dbReference type="ARBA" id="ARBA00022763"/>
    </source>
</evidence>
<dbReference type="GO" id="GO:0035485">
    <property type="term" value="F:adenine/guanine mispair binding"/>
    <property type="evidence" value="ECO:0007669"/>
    <property type="project" value="TreeGrafter"/>
</dbReference>
<evidence type="ECO:0000256" key="2">
    <source>
        <dbReference type="ARBA" id="ARBA00022723"/>
    </source>
</evidence>
<feature type="signal peptide" evidence="10">
    <location>
        <begin position="1"/>
        <end position="21"/>
    </location>
</feature>
<accession>C1MWM3</accession>
<protein>
    <submittedName>
        <fullName evidence="11">Predicted protein</fullName>
    </submittedName>
</protein>
<evidence type="ECO:0000313" key="11">
    <source>
        <dbReference type="EMBL" id="EEH55901.1"/>
    </source>
</evidence>
<evidence type="ECO:0000256" key="5">
    <source>
        <dbReference type="ARBA" id="ARBA00023004"/>
    </source>
</evidence>
<keyword evidence="4" id="KW-0378">Hydrolase</keyword>
<dbReference type="GO" id="GO:0005634">
    <property type="term" value="C:nucleus"/>
    <property type="evidence" value="ECO:0007669"/>
    <property type="project" value="TreeGrafter"/>
</dbReference>
<dbReference type="PANTHER" id="PTHR42944">
    <property type="entry name" value="ADENINE DNA GLYCOSYLASE"/>
    <property type="match status" value="1"/>
</dbReference>
<dbReference type="KEGG" id="mpp:MICPUCDRAFT_59172"/>
<keyword evidence="12" id="KW-1185">Reference proteome</keyword>
<proteinExistence type="predicted"/>
<dbReference type="GO" id="GO:0034039">
    <property type="term" value="F:8-oxo-7,8-dihydroguanine DNA N-glycosylase activity"/>
    <property type="evidence" value="ECO:0007669"/>
    <property type="project" value="TreeGrafter"/>
</dbReference>
<dbReference type="PANTHER" id="PTHR42944:SF1">
    <property type="entry name" value="ADENINE DNA GLYCOSYLASE"/>
    <property type="match status" value="1"/>
</dbReference>
<dbReference type="GeneID" id="9685388"/>
<evidence type="ECO:0000256" key="1">
    <source>
        <dbReference type="ARBA" id="ARBA00001966"/>
    </source>
</evidence>
<keyword evidence="8" id="KW-0326">Glycosidase</keyword>
<evidence type="ECO:0000313" key="12">
    <source>
        <dbReference type="Proteomes" id="UP000001876"/>
    </source>
</evidence>
<keyword evidence="7" id="KW-0234">DNA repair</keyword>
<evidence type="ECO:0000256" key="4">
    <source>
        <dbReference type="ARBA" id="ARBA00022801"/>
    </source>
</evidence>
<evidence type="ECO:0000256" key="9">
    <source>
        <dbReference type="SAM" id="MobiDB-lite"/>
    </source>
</evidence>
<keyword evidence="5" id="KW-0408">Iron</keyword>
<dbReference type="AlphaFoldDB" id="C1MWM3"/>
<evidence type="ECO:0000256" key="10">
    <source>
        <dbReference type="SAM" id="SignalP"/>
    </source>
</evidence>
<dbReference type="InterPro" id="IPR044298">
    <property type="entry name" value="MIG/MutY"/>
</dbReference>
<reference evidence="11 12" key="1">
    <citation type="journal article" date="2009" name="Science">
        <title>Green evolution and dynamic adaptations revealed by genomes of the marine picoeukaryotes Micromonas.</title>
        <authorList>
            <person name="Worden A.Z."/>
            <person name="Lee J.H."/>
            <person name="Mock T."/>
            <person name="Rouze P."/>
            <person name="Simmons M.P."/>
            <person name="Aerts A.L."/>
            <person name="Allen A.E."/>
            <person name="Cuvelier M.L."/>
            <person name="Derelle E."/>
            <person name="Everett M.V."/>
            <person name="Foulon E."/>
            <person name="Grimwood J."/>
            <person name="Gundlach H."/>
            <person name="Henrissat B."/>
            <person name="Napoli C."/>
            <person name="McDonald S.M."/>
            <person name="Parker M.S."/>
            <person name="Rombauts S."/>
            <person name="Salamov A."/>
            <person name="Von Dassow P."/>
            <person name="Badger J.H."/>
            <person name="Coutinho P.M."/>
            <person name="Demir E."/>
            <person name="Dubchak I."/>
            <person name="Gentemann C."/>
            <person name="Eikrem W."/>
            <person name="Gready J.E."/>
            <person name="John U."/>
            <person name="Lanier W."/>
            <person name="Lindquist E.A."/>
            <person name="Lucas S."/>
            <person name="Mayer K.F."/>
            <person name="Moreau H."/>
            <person name="Not F."/>
            <person name="Otillar R."/>
            <person name="Panaud O."/>
            <person name="Pangilinan J."/>
            <person name="Paulsen I."/>
            <person name="Piegu B."/>
            <person name="Poliakov A."/>
            <person name="Robbens S."/>
            <person name="Schmutz J."/>
            <person name="Toulza E."/>
            <person name="Wyss T."/>
            <person name="Zelensky A."/>
            <person name="Zhou K."/>
            <person name="Armbrust E.V."/>
            <person name="Bhattacharya D."/>
            <person name="Goodenough U.W."/>
            <person name="Van de Peer Y."/>
            <person name="Grigoriev I.V."/>
        </authorList>
    </citation>
    <scope>NUCLEOTIDE SEQUENCE [LARGE SCALE GENOMIC DNA]</scope>
    <source>
        <strain evidence="11 12">CCMP1545</strain>
    </source>
</reference>
<comment type="cofactor">
    <cofactor evidence="1">
        <name>[4Fe-4S] cluster</name>
        <dbReference type="ChEBI" id="CHEBI:49883"/>
    </cofactor>
</comment>
<sequence length="253" mass="26678">MNAWLWACSVLSCRSNRLASASQMPTGRPARLTRVVAVIGRARAAAAAAAAAASRGTASAAAASGVRPRPIASRGGARNHLVVSSSASSSPTTTMGGAAKEKKPPPPPSTVGDIEDLASKHPGLTSARERAPRARASLLEWYDANHRVLPWRRNARSTHAPPPDPPSEESLASTGSALERARAHWRGVAETGASAGVPPEQYAYGVWVRRVLLLFYTGPHTTPFALWTPFLKDFARRSSPSLSSNETSTSSNN</sequence>
<dbReference type="GO" id="GO:0000701">
    <property type="term" value="F:purine-specific mismatch base pair DNA N-glycosylase activity"/>
    <property type="evidence" value="ECO:0007669"/>
    <property type="project" value="TreeGrafter"/>
</dbReference>
<evidence type="ECO:0000256" key="7">
    <source>
        <dbReference type="ARBA" id="ARBA00023204"/>
    </source>
</evidence>
<organism evidence="12">
    <name type="scientific">Micromonas pusilla (strain CCMP1545)</name>
    <name type="common">Picoplanktonic green alga</name>
    <dbReference type="NCBI Taxonomy" id="564608"/>
    <lineage>
        <taxon>Eukaryota</taxon>
        <taxon>Viridiplantae</taxon>
        <taxon>Chlorophyta</taxon>
        <taxon>Mamiellophyceae</taxon>
        <taxon>Mamiellales</taxon>
        <taxon>Mamiellaceae</taxon>
        <taxon>Micromonas</taxon>
    </lineage>
</organism>
<dbReference type="RefSeq" id="XP_003059949.1">
    <property type="nucleotide sequence ID" value="XM_003059903.1"/>
</dbReference>